<protein>
    <submittedName>
        <fullName evidence="1">Uncharacterized protein</fullName>
    </submittedName>
</protein>
<gene>
    <name evidence="1" type="ORF">PHO31112_02312</name>
</gene>
<dbReference type="AlphaFoldDB" id="A0A5E4UYW9"/>
<sequence length="116" mass="12311">MKAGAFLVGERRHGDRARRKRAEDIADAIDLHIEIEFSHPCNDLIATGLLGIGEGDAGASASDGVGADLAQFAQLSQQNRAIQMEDSRGFRFGHESVVLAGISGRASNVATFEGCR</sequence>
<accession>A0A5E4UYW9</accession>
<dbReference type="Proteomes" id="UP000343317">
    <property type="component" value="Unassembled WGS sequence"/>
</dbReference>
<evidence type="ECO:0000313" key="2">
    <source>
        <dbReference type="Proteomes" id="UP000343317"/>
    </source>
</evidence>
<organism evidence="1 2">
    <name type="scientific">Pandoraea horticolens</name>
    <dbReference type="NCBI Taxonomy" id="2508298"/>
    <lineage>
        <taxon>Bacteria</taxon>
        <taxon>Pseudomonadati</taxon>
        <taxon>Pseudomonadota</taxon>
        <taxon>Betaproteobacteria</taxon>
        <taxon>Burkholderiales</taxon>
        <taxon>Burkholderiaceae</taxon>
        <taxon>Pandoraea</taxon>
    </lineage>
</organism>
<evidence type="ECO:0000313" key="1">
    <source>
        <dbReference type="EMBL" id="VVE04514.1"/>
    </source>
</evidence>
<dbReference type="EMBL" id="CABPSM010000005">
    <property type="protein sequence ID" value="VVE04514.1"/>
    <property type="molecule type" value="Genomic_DNA"/>
</dbReference>
<name>A0A5E4UYW9_9BURK</name>
<proteinExistence type="predicted"/>
<reference evidence="1 2" key="1">
    <citation type="submission" date="2019-08" db="EMBL/GenBank/DDBJ databases">
        <authorList>
            <person name="Peeters C."/>
        </authorList>
    </citation>
    <scope>NUCLEOTIDE SEQUENCE [LARGE SCALE GENOMIC DNA]</scope>
    <source>
        <strain evidence="1 2">LMG 31112</strain>
    </source>
</reference>
<keyword evidence="2" id="KW-1185">Reference proteome</keyword>